<accession>K9YKH9</accession>
<dbReference type="eggNOG" id="COG1360">
    <property type="taxonomic scope" value="Bacteria"/>
</dbReference>
<reference evidence="4" key="1">
    <citation type="journal article" date="2013" name="Proc. Natl. Acad. Sci. U.S.A.">
        <title>Improving the coverage of the cyanobacterial phylum using diversity-driven genome sequencing.</title>
        <authorList>
            <person name="Shih P.M."/>
            <person name="Wu D."/>
            <person name="Latifi A."/>
            <person name="Axen S.D."/>
            <person name="Fewer D.P."/>
            <person name="Talla E."/>
            <person name="Calteau A."/>
            <person name="Cai F."/>
            <person name="Tandeau de Marsac N."/>
            <person name="Rippka R."/>
            <person name="Herdman M."/>
            <person name="Sivonen K."/>
            <person name="Coursin T."/>
            <person name="Laurent T."/>
            <person name="Goodwin L."/>
            <person name="Nolan M."/>
            <person name="Davenport K.W."/>
            <person name="Han C.S."/>
            <person name="Rubin E.M."/>
            <person name="Eisen J.A."/>
            <person name="Woyke T."/>
            <person name="Gugger M."/>
            <person name="Kerfeld C.A."/>
        </authorList>
    </citation>
    <scope>NUCLEOTIDE SEQUENCE [LARGE SCALE GENOMIC DNA]</scope>
    <source>
        <strain evidence="4">ATCC 29140 / PCC 7202</strain>
    </source>
</reference>
<dbReference type="PATRIC" id="fig|292563.3.peg.1555"/>
<dbReference type="SUPFAM" id="SSF103088">
    <property type="entry name" value="OmpA-like"/>
    <property type="match status" value="1"/>
</dbReference>
<feature type="coiled-coil region" evidence="1">
    <location>
        <begin position="52"/>
        <end position="93"/>
    </location>
</feature>
<keyword evidence="2" id="KW-1133">Transmembrane helix</keyword>
<name>K9YKH9_CYASC</name>
<dbReference type="STRING" id="292563.Cyast_1488"/>
<dbReference type="BioCyc" id="CSTA292563:G1353-1500-MONOMER"/>
<dbReference type="Proteomes" id="UP000010483">
    <property type="component" value="Chromosome"/>
</dbReference>
<evidence type="ECO:0000313" key="3">
    <source>
        <dbReference type="EMBL" id="AFZ47451.1"/>
    </source>
</evidence>
<dbReference type="HOGENOM" id="CLU_096132_0_0_3"/>
<evidence type="ECO:0000256" key="2">
    <source>
        <dbReference type="SAM" id="Phobius"/>
    </source>
</evidence>
<keyword evidence="1" id="KW-0175">Coiled coil</keyword>
<evidence type="ECO:0000313" key="4">
    <source>
        <dbReference type="Proteomes" id="UP000010483"/>
    </source>
</evidence>
<sequence>MYRKRRNQDETEDLNITNAFTDLMSNAFMILSFFLILATMQIWQGNKENLELISRTENMSKLLEELNNLREENQQLASLNRELRAQNDNLYNASPIIIDEKSGNFQFPSGSAELTSELRNHITNTVTPQINQIINSQDIDFIQVIGHTDGQVLGNVTGNLDQNLERVAKNQISVTQLTAGSNADLALMRALAVVQELQRQGEFRDIQFRAYSGAQLYLPSGGFAPVNRSQDDTRRRMEIRFIPPGRSN</sequence>
<feature type="transmembrane region" description="Helical" evidence="2">
    <location>
        <begin position="20"/>
        <end position="43"/>
    </location>
</feature>
<keyword evidence="4" id="KW-1185">Reference proteome</keyword>
<dbReference type="AlphaFoldDB" id="K9YKH9"/>
<dbReference type="KEGG" id="csn:Cyast_1488"/>
<gene>
    <name evidence="3" type="ordered locus">Cyast_1488</name>
</gene>
<proteinExistence type="predicted"/>
<evidence type="ECO:0008006" key="5">
    <source>
        <dbReference type="Google" id="ProtNLM"/>
    </source>
</evidence>
<dbReference type="InterPro" id="IPR036737">
    <property type="entry name" value="OmpA-like_sf"/>
</dbReference>
<dbReference type="Gene3D" id="3.30.1330.60">
    <property type="entry name" value="OmpA-like domain"/>
    <property type="match status" value="1"/>
</dbReference>
<keyword evidence="2" id="KW-0812">Transmembrane</keyword>
<protein>
    <recommendedName>
        <fullName evidence="5">OmpA/MotB domain protein</fullName>
    </recommendedName>
</protein>
<dbReference type="EMBL" id="CP003940">
    <property type="protein sequence ID" value="AFZ47451.1"/>
    <property type="molecule type" value="Genomic_DNA"/>
</dbReference>
<evidence type="ECO:0000256" key="1">
    <source>
        <dbReference type="SAM" id="Coils"/>
    </source>
</evidence>
<keyword evidence="2" id="KW-0472">Membrane</keyword>
<organism evidence="3 4">
    <name type="scientific">Cyanobacterium stanieri (strain ATCC 29140 / PCC 7202)</name>
    <dbReference type="NCBI Taxonomy" id="292563"/>
    <lineage>
        <taxon>Bacteria</taxon>
        <taxon>Bacillati</taxon>
        <taxon>Cyanobacteriota</taxon>
        <taxon>Cyanophyceae</taxon>
        <taxon>Oscillatoriophycideae</taxon>
        <taxon>Chroococcales</taxon>
        <taxon>Geminocystaceae</taxon>
        <taxon>Cyanobacterium</taxon>
    </lineage>
</organism>